<dbReference type="GO" id="GO:0003677">
    <property type="term" value="F:DNA binding"/>
    <property type="evidence" value="ECO:0007669"/>
    <property type="project" value="InterPro"/>
</dbReference>
<evidence type="ECO:0000313" key="3">
    <source>
        <dbReference type="EMBL" id="RDZ05486.1"/>
    </source>
</evidence>
<proteinExistence type="predicted"/>
<gene>
    <name evidence="3" type="ORF">C3744_29560</name>
</gene>
<organism evidence="3 4">
    <name type="scientific">Priestia megaterium</name>
    <name type="common">Bacillus megaterium</name>
    <dbReference type="NCBI Taxonomy" id="1404"/>
    <lineage>
        <taxon>Bacteria</taxon>
        <taxon>Bacillati</taxon>
        <taxon>Bacillota</taxon>
        <taxon>Bacilli</taxon>
        <taxon>Bacillales</taxon>
        <taxon>Bacillaceae</taxon>
        <taxon>Priestia</taxon>
    </lineage>
</organism>
<dbReference type="EMBL" id="PQWM01000079">
    <property type="protein sequence ID" value="RDZ05486.1"/>
    <property type="molecule type" value="Genomic_DNA"/>
</dbReference>
<dbReference type="InterPro" id="IPR010981">
    <property type="entry name" value="SinR/SinI_dimer_dom"/>
</dbReference>
<evidence type="ECO:0000259" key="2">
    <source>
        <dbReference type="PROSITE" id="PS51500"/>
    </source>
</evidence>
<comment type="caution">
    <text evidence="3">The sequence shown here is derived from an EMBL/GenBank/DDBJ whole genome shotgun (WGS) entry which is preliminary data.</text>
</comment>
<dbReference type="InterPro" id="IPR036281">
    <property type="entry name" value="SinR/SinI_dimer_dom_sf"/>
</dbReference>
<name>A0A3D8WTK1_PRIMG</name>
<feature type="domain" description="HTH merR-type" evidence="1">
    <location>
        <begin position="15"/>
        <end position="39"/>
    </location>
</feature>
<dbReference type="SUPFAM" id="SSF47406">
    <property type="entry name" value="SinR repressor dimerisation domain-like"/>
    <property type="match status" value="1"/>
</dbReference>
<dbReference type="GO" id="GO:0006355">
    <property type="term" value="P:regulation of DNA-templated transcription"/>
    <property type="evidence" value="ECO:0007669"/>
    <property type="project" value="InterPro"/>
</dbReference>
<feature type="domain" description="Sin" evidence="2">
    <location>
        <begin position="3"/>
        <end position="40"/>
    </location>
</feature>
<evidence type="ECO:0000259" key="1">
    <source>
        <dbReference type="PROSITE" id="PS50937"/>
    </source>
</evidence>
<dbReference type="PROSITE" id="PS51500">
    <property type="entry name" value="SIN"/>
    <property type="match status" value="1"/>
</dbReference>
<protein>
    <submittedName>
        <fullName evidence="3">Uncharacterized protein</fullName>
    </submittedName>
</protein>
<dbReference type="RefSeq" id="WP_116079136.1">
    <property type="nucleotide sequence ID" value="NZ_CP187631.1"/>
</dbReference>
<dbReference type="AlphaFoldDB" id="A0A3D8WTK1"/>
<sequence>MDSKGQIVAQELNQEWVKLIKEAKELGLTIEEIKKFLESK</sequence>
<dbReference type="Proteomes" id="UP000256519">
    <property type="component" value="Unassembled WGS sequence"/>
</dbReference>
<dbReference type="Pfam" id="PF08671">
    <property type="entry name" value="SinI"/>
    <property type="match status" value="1"/>
</dbReference>
<evidence type="ECO:0000313" key="4">
    <source>
        <dbReference type="Proteomes" id="UP000256519"/>
    </source>
</evidence>
<dbReference type="InterPro" id="IPR000551">
    <property type="entry name" value="MerR-type_HTH_dom"/>
</dbReference>
<accession>A0A3D8WTK1</accession>
<dbReference type="PROSITE" id="PS50937">
    <property type="entry name" value="HTH_MERR_2"/>
    <property type="match status" value="1"/>
</dbReference>
<dbReference type="GO" id="GO:0046983">
    <property type="term" value="F:protein dimerization activity"/>
    <property type="evidence" value="ECO:0007669"/>
    <property type="project" value="InterPro"/>
</dbReference>
<reference evidence="3 4" key="1">
    <citation type="journal article" date="2018" name="Appl. Environ. Microbiol.">
        <title>Antimicrobial susceptibility testing and tentative epidemiological cut-off values of five Bacillus species relevant for use as animal feed additives or for plant protection.</title>
        <authorList>
            <person name="Agerso Y."/>
            <person name="Stuer-Lauridsen B."/>
            <person name="Bjerre K."/>
            <person name="Jensen M.G."/>
            <person name="Johansen E."/>
            <person name="Bennedsen M."/>
            <person name="Brockmann E."/>
            <person name="Nielsen B."/>
        </authorList>
    </citation>
    <scope>NUCLEOTIDE SEQUENCE [LARGE SCALE GENOMIC DNA]</scope>
    <source>
        <strain evidence="3 4">CHCC20162</strain>
    </source>
</reference>